<dbReference type="InterPro" id="IPR005829">
    <property type="entry name" value="Sugar_transporter_CS"/>
</dbReference>
<evidence type="ECO:0000256" key="1">
    <source>
        <dbReference type="ARBA" id="ARBA00004141"/>
    </source>
</evidence>
<accession>A0ABD2P2Y3</accession>
<proteinExistence type="predicted"/>
<dbReference type="PANTHER" id="PTHR48021">
    <property type="match status" value="1"/>
</dbReference>
<reference evidence="7 8" key="1">
    <citation type="journal article" date="2021" name="BMC Biol.">
        <title>Horizontally acquired antibacterial genes associated with adaptive radiation of ladybird beetles.</title>
        <authorList>
            <person name="Li H.S."/>
            <person name="Tang X.F."/>
            <person name="Huang Y.H."/>
            <person name="Xu Z.Y."/>
            <person name="Chen M.L."/>
            <person name="Du X.Y."/>
            <person name="Qiu B.Y."/>
            <person name="Chen P.T."/>
            <person name="Zhang W."/>
            <person name="Slipinski A."/>
            <person name="Escalona H.E."/>
            <person name="Waterhouse R.M."/>
            <person name="Zwick A."/>
            <person name="Pang H."/>
        </authorList>
    </citation>
    <scope>NUCLEOTIDE SEQUENCE [LARGE SCALE GENOMIC DNA]</scope>
    <source>
        <strain evidence="7">SYSU2018</strain>
    </source>
</reference>
<dbReference type="InterPro" id="IPR050549">
    <property type="entry name" value="MFS_Trehalose_Transporter"/>
</dbReference>
<dbReference type="Gene3D" id="1.20.1250.20">
    <property type="entry name" value="MFS general substrate transporter like domains"/>
    <property type="match status" value="1"/>
</dbReference>
<keyword evidence="4 5" id="KW-0472">Membrane</keyword>
<evidence type="ECO:0000259" key="6">
    <source>
        <dbReference type="PROSITE" id="PS50850"/>
    </source>
</evidence>
<dbReference type="Pfam" id="PF00083">
    <property type="entry name" value="Sugar_tr"/>
    <property type="match status" value="1"/>
</dbReference>
<feature type="domain" description="Major facilitator superfamily (MFS) profile" evidence="6">
    <location>
        <begin position="34"/>
        <end position="255"/>
    </location>
</feature>
<feature type="transmembrane region" description="Helical" evidence="5">
    <location>
        <begin position="180"/>
        <end position="205"/>
    </location>
</feature>
<feature type="transmembrane region" description="Helical" evidence="5">
    <location>
        <begin position="103"/>
        <end position="125"/>
    </location>
</feature>
<keyword evidence="8" id="KW-1185">Reference proteome</keyword>
<evidence type="ECO:0000313" key="7">
    <source>
        <dbReference type="EMBL" id="KAL3285295.1"/>
    </source>
</evidence>
<evidence type="ECO:0000256" key="3">
    <source>
        <dbReference type="ARBA" id="ARBA00022989"/>
    </source>
</evidence>
<name>A0ABD2P2Y3_9CUCU</name>
<comment type="subcellular location">
    <subcellularLocation>
        <location evidence="1">Membrane</location>
        <topology evidence="1">Multi-pass membrane protein</topology>
    </subcellularLocation>
</comment>
<comment type="caution">
    <text evidence="7">The sequence shown here is derived from an EMBL/GenBank/DDBJ whole genome shotgun (WGS) entry which is preliminary data.</text>
</comment>
<feature type="transmembrane region" description="Helical" evidence="5">
    <location>
        <begin position="156"/>
        <end position="174"/>
    </location>
</feature>
<gene>
    <name evidence="7" type="ORF">HHI36_019405</name>
</gene>
<sequence length="255" mass="28294">MKLKILQTIPLQSFYMSTQQCKLTGCGQAIQYVATFFCSFNVINSGLEYGWTSASFPILMKLRSFEITSEEGVWIATLPLPGAIIGSITNAVTCDIFGRKNMILFSCLPFTIHWILLAFANAAFVVYIARFLAGFASGVVLSAIPMYIGEISNAKIRGMLCGIAPLCIAFGVFLTNLMHLFLSITAASLLALVFPIGCFIGLIFMPESPYFYLMKNKEEKALRSMKIFSGSEYSESDFIRIKTLLKNRIARKKKA</sequence>
<feature type="transmembrane region" description="Helical" evidence="5">
    <location>
        <begin position="131"/>
        <end position="149"/>
    </location>
</feature>
<keyword evidence="2 5" id="KW-0812">Transmembrane</keyword>
<dbReference type="Proteomes" id="UP001516400">
    <property type="component" value="Unassembled WGS sequence"/>
</dbReference>
<dbReference type="GO" id="GO:0016020">
    <property type="term" value="C:membrane"/>
    <property type="evidence" value="ECO:0007669"/>
    <property type="project" value="UniProtKB-SubCell"/>
</dbReference>
<dbReference type="EMBL" id="JABFTP020000165">
    <property type="protein sequence ID" value="KAL3285295.1"/>
    <property type="molecule type" value="Genomic_DNA"/>
</dbReference>
<protein>
    <recommendedName>
        <fullName evidence="6">Major facilitator superfamily (MFS) profile domain-containing protein</fullName>
    </recommendedName>
</protein>
<dbReference type="InterPro" id="IPR020846">
    <property type="entry name" value="MFS_dom"/>
</dbReference>
<organism evidence="7 8">
    <name type="scientific">Cryptolaemus montrouzieri</name>
    <dbReference type="NCBI Taxonomy" id="559131"/>
    <lineage>
        <taxon>Eukaryota</taxon>
        <taxon>Metazoa</taxon>
        <taxon>Ecdysozoa</taxon>
        <taxon>Arthropoda</taxon>
        <taxon>Hexapoda</taxon>
        <taxon>Insecta</taxon>
        <taxon>Pterygota</taxon>
        <taxon>Neoptera</taxon>
        <taxon>Endopterygota</taxon>
        <taxon>Coleoptera</taxon>
        <taxon>Polyphaga</taxon>
        <taxon>Cucujiformia</taxon>
        <taxon>Coccinelloidea</taxon>
        <taxon>Coccinellidae</taxon>
        <taxon>Scymninae</taxon>
        <taxon>Scymnini</taxon>
        <taxon>Cryptolaemus</taxon>
    </lineage>
</organism>
<dbReference type="PROSITE" id="PS50850">
    <property type="entry name" value="MFS"/>
    <property type="match status" value="1"/>
</dbReference>
<dbReference type="PANTHER" id="PTHR48021:SF46">
    <property type="entry name" value="MAJOR FACILITATOR SUPERFAMILY (MFS) PROFILE DOMAIN-CONTAINING PROTEIN"/>
    <property type="match status" value="1"/>
</dbReference>
<evidence type="ECO:0000256" key="4">
    <source>
        <dbReference type="ARBA" id="ARBA00023136"/>
    </source>
</evidence>
<evidence type="ECO:0000256" key="5">
    <source>
        <dbReference type="SAM" id="Phobius"/>
    </source>
</evidence>
<dbReference type="AlphaFoldDB" id="A0ABD2P2Y3"/>
<dbReference type="SUPFAM" id="SSF103473">
    <property type="entry name" value="MFS general substrate transporter"/>
    <property type="match status" value="1"/>
</dbReference>
<evidence type="ECO:0000313" key="8">
    <source>
        <dbReference type="Proteomes" id="UP001516400"/>
    </source>
</evidence>
<dbReference type="InterPro" id="IPR036259">
    <property type="entry name" value="MFS_trans_sf"/>
</dbReference>
<keyword evidence="3 5" id="KW-1133">Transmembrane helix</keyword>
<dbReference type="InterPro" id="IPR005828">
    <property type="entry name" value="MFS_sugar_transport-like"/>
</dbReference>
<evidence type="ECO:0000256" key="2">
    <source>
        <dbReference type="ARBA" id="ARBA00022692"/>
    </source>
</evidence>
<dbReference type="PROSITE" id="PS00217">
    <property type="entry name" value="SUGAR_TRANSPORT_2"/>
    <property type="match status" value="1"/>
</dbReference>